<proteinExistence type="predicted"/>
<accession>A0A9N9NB01</accession>
<protein>
    <submittedName>
        <fullName evidence="1">5473_t:CDS:1</fullName>
    </submittedName>
</protein>
<evidence type="ECO:0000313" key="1">
    <source>
        <dbReference type="EMBL" id="CAG8720589.1"/>
    </source>
</evidence>
<dbReference type="AlphaFoldDB" id="A0A9N9NB01"/>
<feature type="non-terminal residue" evidence="1">
    <location>
        <position position="86"/>
    </location>
</feature>
<organism evidence="1 2">
    <name type="scientific">Funneliformis mosseae</name>
    <name type="common">Endomycorrhizal fungus</name>
    <name type="synonym">Glomus mosseae</name>
    <dbReference type="NCBI Taxonomy" id="27381"/>
    <lineage>
        <taxon>Eukaryota</taxon>
        <taxon>Fungi</taxon>
        <taxon>Fungi incertae sedis</taxon>
        <taxon>Mucoromycota</taxon>
        <taxon>Glomeromycotina</taxon>
        <taxon>Glomeromycetes</taxon>
        <taxon>Glomerales</taxon>
        <taxon>Glomeraceae</taxon>
        <taxon>Funneliformis</taxon>
    </lineage>
</organism>
<evidence type="ECO:0000313" key="2">
    <source>
        <dbReference type="Proteomes" id="UP000789375"/>
    </source>
</evidence>
<comment type="caution">
    <text evidence="1">The sequence shown here is derived from an EMBL/GenBank/DDBJ whole genome shotgun (WGS) entry which is preliminary data.</text>
</comment>
<dbReference type="Proteomes" id="UP000789375">
    <property type="component" value="Unassembled WGS sequence"/>
</dbReference>
<keyword evidence="2" id="KW-1185">Reference proteome</keyword>
<gene>
    <name evidence="1" type="ORF">FMOSSE_LOCUS14962</name>
</gene>
<sequence length="86" mass="9914">MIANGYGHPNRVFYASDTFEVSIGDNNRWSKWVGIDTLRVWQRRPDNKIDSSLVGTDVLDQFFFVHLPNQGYKFLDEADEAGLTNF</sequence>
<name>A0A9N9NB01_FUNMO</name>
<dbReference type="EMBL" id="CAJVPP010013338">
    <property type="protein sequence ID" value="CAG8720589.1"/>
    <property type="molecule type" value="Genomic_DNA"/>
</dbReference>
<reference evidence="1" key="1">
    <citation type="submission" date="2021-06" db="EMBL/GenBank/DDBJ databases">
        <authorList>
            <person name="Kallberg Y."/>
            <person name="Tangrot J."/>
            <person name="Rosling A."/>
        </authorList>
    </citation>
    <scope>NUCLEOTIDE SEQUENCE</scope>
    <source>
        <strain evidence="1">87-6 pot B 2015</strain>
    </source>
</reference>